<evidence type="ECO:0000313" key="2">
    <source>
        <dbReference type="Proteomes" id="UP000198290"/>
    </source>
</evidence>
<dbReference type="CDD" id="cd02518">
    <property type="entry name" value="GT2_SpsF"/>
    <property type="match status" value="1"/>
</dbReference>
<dbReference type="GO" id="GO:0005829">
    <property type="term" value="C:cytosol"/>
    <property type="evidence" value="ECO:0007669"/>
    <property type="project" value="TreeGrafter"/>
</dbReference>
<dbReference type="Pfam" id="PF02348">
    <property type="entry name" value="CTP_transf_3"/>
    <property type="match status" value="1"/>
</dbReference>
<reference evidence="2" key="1">
    <citation type="journal article" date="2017" name="Biotechnol. Biofuels">
        <title>Evaluation of environmental bacterial communities as a factor affecting the growth of duckweed Lemna minor.</title>
        <authorList>
            <person name="Ishizawa H."/>
            <person name="Kuroda M."/>
            <person name="Morikawa M."/>
            <person name="Ike M."/>
        </authorList>
    </citation>
    <scope>NUCLEOTIDE SEQUENCE [LARGE SCALE GENOMIC DNA]</scope>
    <source>
        <strain evidence="2">H3</strain>
    </source>
</reference>
<reference evidence="1 2" key="2">
    <citation type="journal article" date="2017" name="Genome Announc.">
        <title>Draft genome sequence of Aquitalea magnusonii strain H3, a plant growth-promoting bacterium of duckweed Lemna minor.</title>
        <authorList>
            <person name="Ishizawa H."/>
            <person name="Kuroda M."/>
            <person name="Ike M."/>
        </authorList>
    </citation>
    <scope>NUCLEOTIDE SEQUENCE [LARGE SCALE GENOMIC DNA]</scope>
    <source>
        <strain evidence="1 2">H3</strain>
    </source>
</reference>
<dbReference type="KEGG" id="amah:DLM_3377"/>
<dbReference type="GO" id="GO:0008483">
    <property type="term" value="F:transaminase activity"/>
    <property type="evidence" value="ECO:0007669"/>
    <property type="project" value="UniProtKB-KW"/>
</dbReference>
<dbReference type="Gene3D" id="3.90.550.10">
    <property type="entry name" value="Spore Coat Polysaccharide Biosynthesis Protein SpsA, Chain A"/>
    <property type="match status" value="1"/>
</dbReference>
<keyword evidence="2" id="KW-1185">Reference proteome</keyword>
<keyword evidence="1" id="KW-0032">Aminotransferase</keyword>
<name>A0A3G9GPG9_9NEIS</name>
<sequence length="234" mass="26430">MGKPMILQQIERIKKAQHIGTLCLVTSTDTSDDELASIVGSAGIPVYRGSLDDVLDRFYMAALPYKADTIVRLTGDCPLADPEIIDQAIQSFHKEKVDYLGNGLPPSYPDGMDVEVFRFSALETAWNHAKLSSEREHVTPYIYKNPERFHLANLTHATNLSDLRLTVDEACDFELVEKIYQALMPVEPDFLLPDILELLARHPEWLELNQKITRNEGYLKSIKQDTNSLKGIQS</sequence>
<proteinExistence type="predicted"/>
<protein>
    <submittedName>
        <fullName evidence="1">Glutamate-1-semialdehyde aminotransferase</fullName>
        <ecNumber evidence="1">5.4.3.8</ecNumber>
    </submittedName>
</protein>
<dbReference type="EC" id="5.4.3.8" evidence="1"/>
<dbReference type="EMBL" id="AP018823">
    <property type="protein sequence ID" value="BBF86967.1"/>
    <property type="molecule type" value="Genomic_DNA"/>
</dbReference>
<organism evidence="1 2">
    <name type="scientific">Aquitalea magnusonii</name>
    <dbReference type="NCBI Taxonomy" id="332411"/>
    <lineage>
        <taxon>Bacteria</taxon>
        <taxon>Pseudomonadati</taxon>
        <taxon>Pseudomonadota</taxon>
        <taxon>Betaproteobacteria</taxon>
        <taxon>Neisseriales</taxon>
        <taxon>Chromobacteriaceae</taxon>
        <taxon>Aquitalea</taxon>
    </lineage>
</organism>
<dbReference type="InterPro" id="IPR029044">
    <property type="entry name" value="Nucleotide-diphossugar_trans"/>
</dbReference>
<gene>
    <name evidence="1" type="ORF">DLM_3377</name>
</gene>
<dbReference type="GO" id="GO:0042286">
    <property type="term" value="F:glutamate-1-semialdehyde 2,1-aminomutase activity"/>
    <property type="evidence" value="ECO:0007669"/>
    <property type="project" value="UniProtKB-EC"/>
</dbReference>
<dbReference type="AlphaFoldDB" id="A0A3G9GPG9"/>
<dbReference type="PANTHER" id="PTHR42866">
    <property type="entry name" value="3-DEOXY-MANNO-OCTULOSONATE CYTIDYLYLTRANSFERASE"/>
    <property type="match status" value="1"/>
</dbReference>
<evidence type="ECO:0000313" key="1">
    <source>
        <dbReference type="EMBL" id="BBF86967.1"/>
    </source>
</evidence>
<dbReference type="InterPro" id="IPR003329">
    <property type="entry name" value="Cytidylyl_trans"/>
</dbReference>
<keyword evidence="1" id="KW-0808">Transferase</keyword>
<keyword evidence="1" id="KW-0413">Isomerase</keyword>
<dbReference type="PANTHER" id="PTHR42866:SF1">
    <property type="entry name" value="SPORE COAT POLYSACCHARIDE BIOSYNTHESIS PROTEIN SPSF"/>
    <property type="match status" value="1"/>
</dbReference>
<dbReference type="SUPFAM" id="SSF53448">
    <property type="entry name" value="Nucleotide-diphospho-sugar transferases"/>
    <property type="match status" value="1"/>
</dbReference>
<accession>A0A3G9GPG9</accession>
<reference evidence="2" key="3">
    <citation type="journal article" date="2017" name="Plant Physiol. Biochem.">
        <title>Differential oxidative and antioxidative response of duckweed Lemna minor toward plant growth promoting/inhibiting bacteria.</title>
        <authorList>
            <person name="Ishizawa H."/>
            <person name="Kuroda M."/>
            <person name="Morikawa M."/>
            <person name="Ike M."/>
        </authorList>
    </citation>
    <scope>NUCLEOTIDE SEQUENCE [LARGE SCALE GENOMIC DNA]</scope>
    <source>
        <strain evidence="2">H3</strain>
    </source>
</reference>
<dbReference type="Proteomes" id="UP000198290">
    <property type="component" value="Chromosome"/>
</dbReference>